<dbReference type="Pfam" id="PF03547">
    <property type="entry name" value="Mem_trans"/>
    <property type="match status" value="1"/>
</dbReference>
<dbReference type="InterPro" id="IPR004776">
    <property type="entry name" value="Mem_transp_PIN-like"/>
</dbReference>
<keyword evidence="9" id="KW-1185">Reference proteome</keyword>
<protein>
    <submittedName>
        <fullName evidence="8">AEC family transporter</fullName>
    </submittedName>
</protein>
<dbReference type="PANTHER" id="PTHR36838">
    <property type="entry name" value="AUXIN EFFLUX CARRIER FAMILY PROTEIN"/>
    <property type="match status" value="1"/>
</dbReference>
<comment type="subcellular location">
    <subcellularLocation>
        <location evidence="1">Membrane</location>
        <topology evidence="1">Multi-pass membrane protein</topology>
    </subcellularLocation>
</comment>
<keyword evidence="3" id="KW-1003">Cell membrane</keyword>
<sequence length="322" mass="32891">MLAILAIVSPIYIIIALGYATTRAGVFGKAELLAFGKFVLKLALPALVFNAIAQRHIADIIVPGYLLAYTAGGLAMLGGAYALARKAFGLSHQQALLHAMGMCSSNSAFIGYPILLLALPGVATTALALNVVVENVVLLPLLLVLLETSARKAGAEGAAGGAAAFKATLKQLARNPLIIALLAGLAVSLLELQLPAPLGRSVTMFAQASGALSVFVIGGTLVGLPLRGVSMKVAPIAAGKLLLHPLMVALALAALPLLGVAPLEPDLRNAAVLMAAMPMMSIYPLLALPYGFTERAAAALVLATVASFGTLSALLWLMGSFA</sequence>
<dbReference type="EMBL" id="WWCU01000002">
    <property type="protein sequence ID" value="MYN06118.1"/>
    <property type="molecule type" value="Genomic_DNA"/>
</dbReference>
<evidence type="ECO:0000256" key="2">
    <source>
        <dbReference type="ARBA" id="ARBA00022448"/>
    </source>
</evidence>
<evidence type="ECO:0000256" key="6">
    <source>
        <dbReference type="ARBA" id="ARBA00023136"/>
    </source>
</evidence>
<evidence type="ECO:0000256" key="3">
    <source>
        <dbReference type="ARBA" id="ARBA00022475"/>
    </source>
</evidence>
<reference evidence="8 9" key="1">
    <citation type="submission" date="2019-12" db="EMBL/GenBank/DDBJ databases">
        <title>Novel species isolated from a subtropical stream in China.</title>
        <authorList>
            <person name="Lu H."/>
        </authorList>
    </citation>
    <scope>NUCLEOTIDE SEQUENCE [LARGE SCALE GENOMIC DNA]</scope>
    <source>
        <strain evidence="8 9">FT127W</strain>
    </source>
</reference>
<dbReference type="GO" id="GO:0016020">
    <property type="term" value="C:membrane"/>
    <property type="evidence" value="ECO:0007669"/>
    <property type="project" value="UniProtKB-SubCell"/>
</dbReference>
<comment type="caution">
    <text evidence="8">The sequence shown here is derived from an EMBL/GenBank/DDBJ whole genome shotgun (WGS) entry which is preliminary data.</text>
</comment>
<dbReference type="Proteomes" id="UP000450676">
    <property type="component" value="Unassembled WGS sequence"/>
</dbReference>
<evidence type="ECO:0000256" key="5">
    <source>
        <dbReference type="ARBA" id="ARBA00022989"/>
    </source>
</evidence>
<feature type="transmembrane region" description="Helical" evidence="7">
    <location>
        <begin position="208"/>
        <end position="229"/>
    </location>
</feature>
<keyword evidence="4 7" id="KW-0812">Transmembrane</keyword>
<keyword evidence="2" id="KW-0813">Transport</keyword>
<feature type="transmembrane region" description="Helical" evidence="7">
    <location>
        <begin position="241"/>
        <end position="261"/>
    </location>
</feature>
<gene>
    <name evidence="8" type="ORF">GTP77_02080</name>
</gene>
<evidence type="ECO:0000313" key="8">
    <source>
        <dbReference type="EMBL" id="MYN06118.1"/>
    </source>
</evidence>
<feature type="transmembrane region" description="Helical" evidence="7">
    <location>
        <begin position="267"/>
        <end position="286"/>
    </location>
</feature>
<dbReference type="PANTHER" id="PTHR36838:SF1">
    <property type="entry name" value="SLR1864 PROTEIN"/>
    <property type="match status" value="1"/>
</dbReference>
<evidence type="ECO:0000256" key="1">
    <source>
        <dbReference type="ARBA" id="ARBA00004141"/>
    </source>
</evidence>
<keyword evidence="5 7" id="KW-1133">Transmembrane helix</keyword>
<evidence type="ECO:0000313" key="9">
    <source>
        <dbReference type="Proteomes" id="UP000450676"/>
    </source>
</evidence>
<evidence type="ECO:0000256" key="4">
    <source>
        <dbReference type="ARBA" id="ARBA00022692"/>
    </source>
</evidence>
<name>A0A7X4KKK6_9BURK</name>
<feature type="transmembrane region" description="Helical" evidence="7">
    <location>
        <begin position="176"/>
        <end position="196"/>
    </location>
</feature>
<feature type="transmembrane region" description="Helical" evidence="7">
    <location>
        <begin position="64"/>
        <end position="84"/>
    </location>
</feature>
<evidence type="ECO:0000256" key="7">
    <source>
        <dbReference type="SAM" id="Phobius"/>
    </source>
</evidence>
<feature type="transmembrane region" description="Helical" evidence="7">
    <location>
        <begin position="6"/>
        <end position="26"/>
    </location>
</feature>
<dbReference type="AlphaFoldDB" id="A0A7X4KKK6"/>
<dbReference type="GO" id="GO:0055085">
    <property type="term" value="P:transmembrane transport"/>
    <property type="evidence" value="ECO:0007669"/>
    <property type="project" value="InterPro"/>
</dbReference>
<feature type="transmembrane region" description="Helical" evidence="7">
    <location>
        <begin position="298"/>
        <end position="319"/>
    </location>
</feature>
<accession>A0A7X4KKK6</accession>
<feature type="transmembrane region" description="Helical" evidence="7">
    <location>
        <begin position="38"/>
        <end position="58"/>
    </location>
</feature>
<keyword evidence="6 7" id="KW-0472">Membrane</keyword>
<proteinExistence type="predicted"/>
<organism evidence="8 9">
    <name type="scientific">Pseudoduganella aquatica</name>
    <dbReference type="NCBI Taxonomy" id="2660641"/>
    <lineage>
        <taxon>Bacteria</taxon>
        <taxon>Pseudomonadati</taxon>
        <taxon>Pseudomonadota</taxon>
        <taxon>Betaproteobacteria</taxon>
        <taxon>Burkholderiales</taxon>
        <taxon>Oxalobacteraceae</taxon>
        <taxon>Telluria group</taxon>
        <taxon>Pseudoduganella</taxon>
    </lineage>
</organism>